<evidence type="ECO:0000313" key="17">
    <source>
        <dbReference type="Proteomes" id="UP001172702"/>
    </source>
</evidence>
<evidence type="ECO:0000259" key="12">
    <source>
        <dbReference type="Pfam" id="PF01634"/>
    </source>
</evidence>
<dbReference type="RefSeq" id="WP_067714440.1">
    <property type="nucleotide sequence ID" value="NZ_CANNAK010000011.1"/>
</dbReference>
<dbReference type="SUPFAM" id="SSF54913">
    <property type="entry name" value="GlnB-like"/>
    <property type="match status" value="1"/>
</dbReference>
<dbReference type="EMBL" id="JAUHTB010000001">
    <property type="protein sequence ID" value="MDN4504767.1"/>
    <property type="molecule type" value="Genomic_DNA"/>
</dbReference>
<evidence type="ECO:0000256" key="3">
    <source>
        <dbReference type="ARBA" id="ARBA00007955"/>
    </source>
</evidence>
<dbReference type="Pfam" id="PF08029">
    <property type="entry name" value="HisG_C"/>
    <property type="match status" value="1"/>
</dbReference>
<evidence type="ECO:0000259" key="13">
    <source>
        <dbReference type="Pfam" id="PF08029"/>
    </source>
</evidence>
<evidence type="ECO:0000256" key="11">
    <source>
        <dbReference type="HAMAP-Rule" id="MF_00079"/>
    </source>
</evidence>
<comment type="function">
    <text evidence="10 11">Catalyzes the condensation of ATP and 5-phosphoribose 1-diphosphate to form N'-(5'-phosphoribosyl)-ATP (PR-ATP). Has a crucial role in the pathway because the rate of histidine biosynthesis seems to be controlled primarily by regulation of HisG enzymatic activity.</text>
</comment>
<comment type="similarity">
    <text evidence="3 11">Belongs to the ATP phosphoribosyltransferase family. Long subfamily.</text>
</comment>
<keyword evidence="11" id="KW-0479">Metal-binding</keyword>
<feature type="domain" description="Histidine biosynthesis HisG C-terminal" evidence="13">
    <location>
        <begin position="207"/>
        <end position="278"/>
    </location>
</feature>
<evidence type="ECO:0000256" key="6">
    <source>
        <dbReference type="ARBA" id="ARBA00022605"/>
    </source>
</evidence>
<comment type="caution">
    <text evidence="15">The sequence shown here is derived from an EMBL/GenBank/DDBJ whole genome shotgun (WGS) entry which is preliminary data.</text>
</comment>
<dbReference type="HAMAP" id="MF_00079">
    <property type="entry name" value="HisG_Long"/>
    <property type="match status" value="1"/>
</dbReference>
<evidence type="ECO:0000256" key="5">
    <source>
        <dbReference type="ARBA" id="ARBA00020998"/>
    </source>
</evidence>
<evidence type="ECO:0000313" key="14">
    <source>
        <dbReference type="EMBL" id="MDN4504767.1"/>
    </source>
</evidence>
<evidence type="ECO:0000313" key="16">
    <source>
        <dbReference type="Proteomes" id="UP000252187"/>
    </source>
</evidence>
<dbReference type="InterPro" id="IPR001348">
    <property type="entry name" value="ATP_PRibTrfase_HisG"/>
</dbReference>
<evidence type="ECO:0000256" key="2">
    <source>
        <dbReference type="ARBA" id="ARBA00004667"/>
    </source>
</evidence>
<evidence type="ECO:0000256" key="8">
    <source>
        <dbReference type="ARBA" id="ARBA00022679"/>
    </source>
</evidence>
<comment type="catalytic activity">
    <reaction evidence="1 11">
        <text>1-(5-phospho-beta-D-ribosyl)-ATP + diphosphate = 5-phospho-alpha-D-ribose 1-diphosphate + ATP</text>
        <dbReference type="Rhea" id="RHEA:18473"/>
        <dbReference type="ChEBI" id="CHEBI:30616"/>
        <dbReference type="ChEBI" id="CHEBI:33019"/>
        <dbReference type="ChEBI" id="CHEBI:58017"/>
        <dbReference type="ChEBI" id="CHEBI:73183"/>
        <dbReference type="EC" id="2.4.2.17"/>
    </reaction>
</comment>
<dbReference type="PANTHER" id="PTHR21403">
    <property type="entry name" value="ATP PHOSPHORIBOSYLTRANSFERASE ATP-PRTASE"/>
    <property type="match status" value="1"/>
</dbReference>
<evidence type="ECO:0000256" key="9">
    <source>
        <dbReference type="ARBA" id="ARBA00023102"/>
    </source>
</evidence>
<dbReference type="PROSITE" id="PS01316">
    <property type="entry name" value="ATP_P_PHORIBOSYLTR"/>
    <property type="match status" value="1"/>
</dbReference>
<keyword evidence="17" id="KW-1185">Reference proteome</keyword>
<keyword evidence="9 11" id="KW-0368">Histidine biosynthesis</keyword>
<proteinExistence type="inferred from homology"/>
<keyword evidence="11" id="KW-0067">ATP-binding</keyword>
<dbReference type="InterPro" id="IPR020621">
    <property type="entry name" value="ATP-PRT_HisG_long"/>
</dbReference>
<evidence type="ECO:0000313" key="15">
    <source>
        <dbReference type="EMBL" id="RBA41052.1"/>
    </source>
</evidence>
<protein>
    <recommendedName>
        <fullName evidence="5 11">ATP phosphoribosyltransferase</fullName>
        <shortName evidence="11">ATP-PRT</shortName>
        <shortName evidence="11">ATP-PRTase</shortName>
        <ecNumber evidence="4 11">2.4.2.17</ecNumber>
    </recommendedName>
</protein>
<dbReference type="GO" id="GO:0003879">
    <property type="term" value="F:ATP phosphoribosyltransferase activity"/>
    <property type="evidence" value="ECO:0007669"/>
    <property type="project" value="UniProtKB-UniRule"/>
</dbReference>
<keyword evidence="7 11" id="KW-0328">Glycosyltransferase</keyword>
<dbReference type="InterPro" id="IPR018198">
    <property type="entry name" value="ATP_PRibTrfase_CS"/>
</dbReference>
<keyword evidence="11" id="KW-0460">Magnesium</keyword>
<dbReference type="Proteomes" id="UP001172702">
    <property type="component" value="Unassembled WGS sequence"/>
</dbReference>
<dbReference type="NCBIfam" id="TIGR03455">
    <property type="entry name" value="HisG_C-term"/>
    <property type="match status" value="1"/>
</dbReference>
<dbReference type="AlphaFoldDB" id="A0A365PEW2"/>
<dbReference type="CDD" id="cd13591">
    <property type="entry name" value="PBP2_HisGL1"/>
    <property type="match status" value="1"/>
</dbReference>
<dbReference type="InterPro" id="IPR011322">
    <property type="entry name" value="N-reg_PII-like_a/b"/>
</dbReference>
<reference evidence="14 17" key="2">
    <citation type="submission" date="2023-07" db="EMBL/GenBank/DDBJ databases">
        <title>Strategy for survival of the halotoleranting strain Dietzia MX2 from the Yakshinskoe mineral salts deposit.</title>
        <authorList>
            <person name="Kharitonova M.A."/>
            <person name="Kupriyanova-Ashina F.G."/>
            <person name="Shakirov T.R."/>
            <person name="Vafina M.S."/>
            <person name="Ilinskaya O.N."/>
        </authorList>
    </citation>
    <scope>NUCLEOTIDE SEQUENCE [LARGE SCALE GENOMIC DNA]</scope>
    <source>
        <strain evidence="14 17">MX2</strain>
    </source>
</reference>
<accession>A0A365PEW2</accession>
<dbReference type="Gene3D" id="3.40.190.10">
    <property type="entry name" value="Periplasmic binding protein-like II"/>
    <property type="match status" value="2"/>
</dbReference>
<dbReference type="Proteomes" id="UP000252187">
    <property type="component" value="Unassembled WGS sequence"/>
</dbReference>
<comment type="subcellular location">
    <subcellularLocation>
        <location evidence="11">Cytoplasm</location>
    </subcellularLocation>
</comment>
<comment type="pathway">
    <text evidence="2 11">Amino-acid biosynthesis; L-histidine biosynthesis; L-histidine from 5-phospho-alpha-D-ribose 1-diphosphate: step 1/9.</text>
</comment>
<feature type="domain" description="ATP phosphoribosyltransferase catalytic" evidence="12">
    <location>
        <begin position="50"/>
        <end position="203"/>
    </location>
</feature>
<dbReference type="SUPFAM" id="SSF53850">
    <property type="entry name" value="Periplasmic binding protein-like II"/>
    <property type="match status" value="1"/>
</dbReference>
<dbReference type="GO" id="GO:0000105">
    <property type="term" value="P:L-histidine biosynthetic process"/>
    <property type="evidence" value="ECO:0007669"/>
    <property type="project" value="UniProtKB-UniRule"/>
</dbReference>
<comment type="cofactor">
    <cofactor evidence="11">
        <name>Mg(2+)</name>
        <dbReference type="ChEBI" id="CHEBI:18420"/>
    </cofactor>
</comment>
<evidence type="ECO:0000256" key="7">
    <source>
        <dbReference type="ARBA" id="ARBA00022676"/>
    </source>
</evidence>
<keyword evidence="8 11" id="KW-0808">Transferase</keyword>
<dbReference type="GO" id="GO:0005737">
    <property type="term" value="C:cytoplasm"/>
    <property type="evidence" value="ECO:0007669"/>
    <property type="project" value="UniProtKB-SubCell"/>
</dbReference>
<sequence>MLRVALPNKGALSESASEMLAEAGYRRRHEGSKDLTLIDPDNDVEFFFLRPKDIAVYVGSGRLEMGITGRDLAADSMAEVDELLDLGFGHSTFRYAGPAGAGWSTDRLAGARIATSYPNIVRRDLQQRGVEAEVIRLDGAVEISIQLGVADCIADVVGSGRTLKVHGLEAFGDILCDSSGVLISRADAEVSAAMAQLRARLQGVVFAQQYMMLDYNCPKDLLDEVSAITPGIESPTVSPMADPAWIAVRSMVPRKRVNSIMDELAASGAKSVIATDIRSCRMG</sequence>
<reference evidence="15 16" key="1">
    <citation type="submission" date="2018-06" db="EMBL/GenBank/DDBJ databases">
        <title>Whole genome sequencing of four bacterial strains from South Shetland trench revealing bio-synthetic gene clusters.</title>
        <authorList>
            <person name="Abdel-Mageed W.M."/>
            <person name="Lehri B."/>
            <person name="Jarmusch S.A."/>
            <person name="Miranda K."/>
            <person name="Goodfellow M."/>
            <person name="Jaspars M."/>
            <person name="Karlyshev A.V."/>
        </authorList>
    </citation>
    <scope>NUCLEOTIDE SEQUENCE [LARGE SCALE GENOMIC DNA]</scope>
    <source>
        <strain evidence="15 16">SST1</strain>
    </source>
</reference>
<dbReference type="NCBIfam" id="TIGR00070">
    <property type="entry name" value="hisG"/>
    <property type="match status" value="1"/>
</dbReference>
<dbReference type="UniPathway" id="UPA00031">
    <property type="reaction ID" value="UER00006"/>
</dbReference>
<comment type="activity regulation">
    <text evidence="11">Feedback inhibited by histidine.</text>
</comment>
<evidence type="ECO:0000256" key="4">
    <source>
        <dbReference type="ARBA" id="ARBA00011946"/>
    </source>
</evidence>
<name>A0A365PEW2_9ACTN</name>
<dbReference type="Pfam" id="PF01634">
    <property type="entry name" value="HisG"/>
    <property type="match status" value="1"/>
</dbReference>
<keyword evidence="11" id="KW-0963">Cytoplasm</keyword>
<keyword evidence="11" id="KW-0547">Nucleotide-binding</keyword>
<dbReference type="GO" id="GO:0005524">
    <property type="term" value="F:ATP binding"/>
    <property type="evidence" value="ECO:0007669"/>
    <property type="project" value="UniProtKB-KW"/>
</dbReference>
<dbReference type="PANTHER" id="PTHR21403:SF8">
    <property type="entry name" value="ATP PHOSPHORIBOSYLTRANSFERASE"/>
    <property type="match status" value="1"/>
</dbReference>
<dbReference type="GO" id="GO:0000287">
    <property type="term" value="F:magnesium ion binding"/>
    <property type="evidence" value="ECO:0007669"/>
    <property type="project" value="UniProtKB-UniRule"/>
</dbReference>
<evidence type="ECO:0000256" key="1">
    <source>
        <dbReference type="ARBA" id="ARBA00000915"/>
    </source>
</evidence>
<dbReference type="InterPro" id="IPR013115">
    <property type="entry name" value="HisG_C"/>
</dbReference>
<dbReference type="InterPro" id="IPR015867">
    <property type="entry name" value="N-reg_PII/ATP_PRibTrfase_C"/>
</dbReference>
<dbReference type="EC" id="2.4.2.17" evidence="4 11"/>
<keyword evidence="6 11" id="KW-0028">Amino-acid biosynthesis</keyword>
<dbReference type="EMBL" id="QNTT01000001">
    <property type="protein sequence ID" value="RBA41052.1"/>
    <property type="molecule type" value="Genomic_DNA"/>
</dbReference>
<dbReference type="Gene3D" id="3.30.70.120">
    <property type="match status" value="1"/>
</dbReference>
<dbReference type="InterPro" id="IPR013820">
    <property type="entry name" value="ATP_PRibTrfase_cat"/>
</dbReference>
<organism evidence="15 16">
    <name type="scientific">Dietzia maris</name>
    <dbReference type="NCBI Taxonomy" id="37915"/>
    <lineage>
        <taxon>Bacteria</taxon>
        <taxon>Bacillati</taxon>
        <taxon>Actinomycetota</taxon>
        <taxon>Actinomycetes</taxon>
        <taxon>Mycobacteriales</taxon>
        <taxon>Dietziaceae</taxon>
        <taxon>Dietzia</taxon>
    </lineage>
</organism>
<gene>
    <name evidence="11 14" type="primary">hisG</name>
    <name evidence="15" type="ORF">DQ226_00605</name>
    <name evidence="14" type="ORF">QYF62_01645</name>
</gene>
<evidence type="ECO:0000256" key="10">
    <source>
        <dbReference type="ARBA" id="ARBA00024861"/>
    </source>
</evidence>